<keyword evidence="3 5" id="KW-0963">Cytoplasm</keyword>
<feature type="domain" description="ELP1 alpha-solenoid" evidence="10">
    <location>
        <begin position="665"/>
        <end position="732"/>
    </location>
</feature>
<dbReference type="PANTHER" id="PTHR12747">
    <property type="entry name" value="ELONGATOR COMPLEX PROTEIN 1"/>
    <property type="match status" value="1"/>
</dbReference>
<comment type="similarity">
    <text evidence="2 5">Belongs to the ELP1/IKA1 family.</text>
</comment>
<feature type="domain" description="ELP1 three-helical bundle" evidence="11">
    <location>
        <begin position="1018"/>
        <end position="1183"/>
    </location>
</feature>
<evidence type="ECO:0000313" key="13">
    <source>
        <dbReference type="Proteomes" id="UP001219933"/>
    </source>
</evidence>
<feature type="domain" description="ELP1 alpha-solenoid" evidence="10">
    <location>
        <begin position="735"/>
        <end position="840"/>
    </location>
</feature>
<evidence type="ECO:0000256" key="5">
    <source>
        <dbReference type="PIRNR" id="PIRNR017233"/>
    </source>
</evidence>
<evidence type="ECO:0000259" key="11">
    <source>
        <dbReference type="Pfam" id="PF23936"/>
    </source>
</evidence>
<feature type="domain" description="ELP1 first N-terminal beta-propeller" evidence="7">
    <location>
        <begin position="50"/>
        <end position="361"/>
    </location>
</feature>
<proteinExistence type="inferred from homology"/>
<feature type="domain" description="ELP1 TPR" evidence="9">
    <location>
        <begin position="848"/>
        <end position="1010"/>
    </location>
</feature>
<dbReference type="PANTHER" id="PTHR12747:SF0">
    <property type="entry name" value="ELONGATOR COMPLEX PROTEIN 1"/>
    <property type="match status" value="1"/>
</dbReference>
<dbReference type="GO" id="GO:0000049">
    <property type="term" value="F:tRNA binding"/>
    <property type="evidence" value="ECO:0007669"/>
    <property type="project" value="TreeGrafter"/>
</dbReference>
<comment type="pathway">
    <text evidence="1">tRNA modification; 5-methoxycarbonylmethyl-2-thiouridine-tRNA biosynthesis.</text>
</comment>
<keyword evidence="6" id="KW-0175">Coiled coil</keyword>
<dbReference type="GO" id="GO:0002926">
    <property type="term" value="P:tRNA wobble base 5-methoxycarbonylmethyl-2-thiouridinylation"/>
    <property type="evidence" value="ECO:0007669"/>
    <property type="project" value="TreeGrafter"/>
</dbReference>
<dbReference type="InterPro" id="IPR056167">
    <property type="entry name" value="A-sol_ELP1"/>
</dbReference>
<comment type="subcellular location">
    <subcellularLocation>
        <location evidence="5">Cytoplasm</location>
    </subcellularLocation>
    <subcellularLocation>
        <location evidence="5">Nucleus</location>
    </subcellularLocation>
</comment>
<gene>
    <name evidence="12" type="primary">ELP1</name>
    <name evidence="12" type="ORF">MCUN1_002813</name>
</gene>
<sequence length="1225" mass="132094">MRNLVTLAVRKSAPCVALAVDAESGVKYGIRIHVNGGLATLAAVRLDTDAVVASLAVAAAAQGVPQVVAFRVLADAGAQFDNAPALGIVTGGGDIVVIPLDGQADIVGSVERGICAASWSPDEDVLALVAAAEDDVPETLIMMSRDFDILSEAPVATDDFGADAPVNVGWGSKATQFHGSEGKAAALAAAQPLPADSRGPLVDSDDRLPRLSWRSEGSFLMVSTVETNEHGAHRVIRTFTRTGTLSATSDPSVRGIAHTLAVRPTGNIVATCQKFGGAWAPGPDSRVDVAFFERNGLRHGGFTLSGSDVPAGLFWNADGTVLAVHYAHDDRSVVQLWTTGNYHWYRKQELSLPRVSDICWHAAEPLVLVIAHEQAVEEHTLHSSAAVSSAMPPYDTACAAVADGSSILLTPFRLQNVPPPMSALSLSTEGRVPRHMAWASVAGAATDVLAVLFDNEVQCWAFEYGDLNVRGAARAPLKPRLVTTIPAQNAFQVALSASDDAMHVALLEHGRATLVTWQNGTHVMGKSVELTGLARVVGSASGVYAHDESGTLARLDGDSSLKLGAFCPQCEIHDDVAVGLSGARLFVGEEQVAPDATSFTVTDRLVIWTATTHESKFIERGSNAIESTPLSRRVERGSRIVAAIPTAMALVLQMPRGNLETIYPRPMVLAVVRTALDQQNFGEALRICRVHRLDMNLLYDHNPESFMRSIDLFIDQVSSADHINLLLTGLRRDTAEPVNSICDAFISALERKDRRGYLHSILTAHVRKQPADLEGGVRVLGGWRTEQAVAEDACRYLIFLADADQLFRVALGLYDFELALLVAQQSPRDPREYVAFLRSLRAKTPEAYQKFCIDDHLGRHGKALAWLAAAGEEHAADALQYVEQHKLYREAMTVWKHDPPRLRAAYSRFGDYLASRERSSEAATAYIMAGEPRKALATYTADDWRAAFALATSEKLSAAELARLAREFSGQLEASARYADAAQVLLAYSNDLETAVALLCRANDIVEALRVCGSARSDLVETHVRPAALDAQSALVEEIDDMSEQLEKQVARLGALDERRQEAPAAFLGDDAVPDNIDVSSEVSLATQFTRYTAAPSIAQSMSTLSLSSRAGKKAAKEDKKKRSGRKGSVYEEDYLYESVQRLVGERLRGVQQSAARLLPTLLPLGAPHRAAASELQVRLTKFEDECNAAADKLAAQATAAEQRRAETEQALISHVAALANRYIY</sequence>
<evidence type="ECO:0000256" key="3">
    <source>
        <dbReference type="ARBA" id="ARBA00022490"/>
    </source>
</evidence>
<accession>A0AAF0EWC0</accession>
<dbReference type="Proteomes" id="UP001219933">
    <property type="component" value="Chromosome 4"/>
</dbReference>
<dbReference type="EMBL" id="CP119880">
    <property type="protein sequence ID" value="WFD35942.1"/>
    <property type="molecule type" value="Genomic_DNA"/>
</dbReference>
<evidence type="ECO:0000259" key="7">
    <source>
        <dbReference type="Pfam" id="PF04762"/>
    </source>
</evidence>
<dbReference type="AlphaFoldDB" id="A0AAF0EWC0"/>
<feature type="coiled-coil region" evidence="6">
    <location>
        <begin position="1173"/>
        <end position="1211"/>
    </location>
</feature>
<dbReference type="Pfam" id="PF23925">
    <property type="entry name" value="A-sol_ELP1"/>
    <property type="match status" value="2"/>
</dbReference>
<protein>
    <recommendedName>
        <fullName evidence="5">Elongator complex protein 1</fullName>
    </recommendedName>
</protein>
<organism evidence="12 13">
    <name type="scientific">Malassezia cuniculi</name>
    <dbReference type="NCBI Taxonomy" id="948313"/>
    <lineage>
        <taxon>Eukaryota</taxon>
        <taxon>Fungi</taxon>
        <taxon>Dikarya</taxon>
        <taxon>Basidiomycota</taxon>
        <taxon>Ustilaginomycotina</taxon>
        <taxon>Malasseziomycetes</taxon>
        <taxon>Malasseziales</taxon>
        <taxon>Malasseziaceae</taxon>
        <taxon>Malassezia</taxon>
    </lineage>
</organism>
<reference evidence="12" key="1">
    <citation type="submission" date="2023-03" db="EMBL/GenBank/DDBJ databases">
        <title>Mating type loci evolution in Malassezia.</title>
        <authorList>
            <person name="Coelho M.A."/>
        </authorList>
    </citation>
    <scope>NUCLEOTIDE SEQUENCE</scope>
    <source>
        <strain evidence="12">CBS 11721</strain>
    </source>
</reference>
<dbReference type="SUPFAM" id="SSF69322">
    <property type="entry name" value="Tricorn protease domain 2"/>
    <property type="match status" value="1"/>
</dbReference>
<evidence type="ECO:0000256" key="1">
    <source>
        <dbReference type="ARBA" id="ARBA00005043"/>
    </source>
</evidence>
<feature type="domain" description="ELP1 N-terminal second beta-propeller" evidence="8">
    <location>
        <begin position="401"/>
        <end position="641"/>
    </location>
</feature>
<dbReference type="PIRSF" id="PIRSF017233">
    <property type="entry name" value="IKAP"/>
    <property type="match status" value="1"/>
</dbReference>
<dbReference type="InterPro" id="IPR056166">
    <property type="entry name" value="TPR_ELP1"/>
</dbReference>
<dbReference type="InterPro" id="IPR056169">
    <property type="entry name" value="HB_ELP1"/>
</dbReference>
<dbReference type="Pfam" id="PF23878">
    <property type="entry name" value="TPR_ELP1"/>
    <property type="match status" value="1"/>
</dbReference>
<evidence type="ECO:0000256" key="2">
    <source>
        <dbReference type="ARBA" id="ARBA00006086"/>
    </source>
</evidence>
<dbReference type="Pfam" id="PF04762">
    <property type="entry name" value="Beta-prop_ELP1_1st"/>
    <property type="match status" value="1"/>
</dbReference>
<keyword evidence="4" id="KW-0819">tRNA processing</keyword>
<feature type="coiled-coil region" evidence="6">
    <location>
        <begin position="1029"/>
        <end position="1059"/>
    </location>
</feature>
<dbReference type="InterPro" id="IPR006849">
    <property type="entry name" value="Elp1"/>
</dbReference>
<dbReference type="GO" id="GO:0005634">
    <property type="term" value="C:nucleus"/>
    <property type="evidence" value="ECO:0007669"/>
    <property type="project" value="UniProtKB-SubCell"/>
</dbReference>
<evidence type="ECO:0000259" key="9">
    <source>
        <dbReference type="Pfam" id="PF23878"/>
    </source>
</evidence>
<name>A0AAF0EWC0_9BASI</name>
<dbReference type="Pfam" id="PF23936">
    <property type="entry name" value="HB_ELP1"/>
    <property type="match status" value="1"/>
</dbReference>
<evidence type="ECO:0000256" key="6">
    <source>
        <dbReference type="SAM" id="Coils"/>
    </source>
</evidence>
<dbReference type="InterPro" id="IPR056165">
    <property type="entry name" value="Beta-prop_ELP1_2nd"/>
</dbReference>
<evidence type="ECO:0000256" key="4">
    <source>
        <dbReference type="ARBA" id="ARBA00022694"/>
    </source>
</evidence>
<evidence type="ECO:0000259" key="10">
    <source>
        <dbReference type="Pfam" id="PF23925"/>
    </source>
</evidence>
<dbReference type="GO" id="GO:0005829">
    <property type="term" value="C:cytosol"/>
    <property type="evidence" value="ECO:0007669"/>
    <property type="project" value="TreeGrafter"/>
</dbReference>
<keyword evidence="13" id="KW-1185">Reference proteome</keyword>
<dbReference type="Pfam" id="PF23797">
    <property type="entry name" value="Beta-prop_ELP1_2nd"/>
    <property type="match status" value="1"/>
</dbReference>
<keyword evidence="5" id="KW-0539">Nucleus</keyword>
<comment type="function">
    <text evidence="5">Component of the elongator complex which is required for multiple tRNA modifications, including mcm5U (5-methoxycarbonylmethyl uridine), mcm5s2U (5-methoxycarbonylmethyl-2-thiouridine), and ncm5U (5-carbamoylmethyl uridine). The elongator complex catalyzes formation of carboxymethyluridine in the wobble base at position 34 in tRNAs.</text>
</comment>
<dbReference type="InterPro" id="IPR056164">
    <property type="entry name" value="Beta-prop_ELP1_1st"/>
</dbReference>
<evidence type="ECO:0000259" key="8">
    <source>
        <dbReference type="Pfam" id="PF23797"/>
    </source>
</evidence>
<dbReference type="GO" id="GO:0033588">
    <property type="term" value="C:elongator holoenzyme complex"/>
    <property type="evidence" value="ECO:0007669"/>
    <property type="project" value="InterPro"/>
</dbReference>
<evidence type="ECO:0000313" key="12">
    <source>
        <dbReference type="EMBL" id="WFD35942.1"/>
    </source>
</evidence>